<reference evidence="6" key="1">
    <citation type="submission" date="2025-08" db="UniProtKB">
        <authorList>
            <consortium name="Ensembl"/>
        </authorList>
    </citation>
    <scope>IDENTIFICATION</scope>
</reference>
<dbReference type="PANTHER" id="PTHR24373:SF370">
    <property type="entry name" value="FISH-LIPS, ISOFORM E"/>
    <property type="match status" value="1"/>
</dbReference>
<evidence type="ECO:0000256" key="2">
    <source>
        <dbReference type="ARBA" id="ARBA00022729"/>
    </source>
</evidence>
<dbReference type="SMART" id="SM00364">
    <property type="entry name" value="LRR_BAC"/>
    <property type="match status" value="5"/>
</dbReference>
<protein>
    <submittedName>
        <fullName evidence="6">Transforming growth factor beta activator LRRC32-like</fullName>
    </submittedName>
</protein>
<dbReference type="PANTHER" id="PTHR24373">
    <property type="entry name" value="SLIT RELATED LEUCINE-RICH REPEAT NEURONAL PROTEIN"/>
    <property type="match status" value="1"/>
</dbReference>
<dbReference type="GeneTree" id="ENSGT00940000164773"/>
<dbReference type="SUPFAM" id="SSF52058">
    <property type="entry name" value="L domain-like"/>
    <property type="match status" value="2"/>
</dbReference>
<evidence type="ECO:0000256" key="3">
    <source>
        <dbReference type="ARBA" id="ARBA00022737"/>
    </source>
</evidence>
<dbReference type="OMA" id="HANWRLM"/>
<dbReference type="Gene3D" id="3.80.10.10">
    <property type="entry name" value="Ribonuclease Inhibitor"/>
    <property type="match status" value="6"/>
</dbReference>
<dbReference type="Pfam" id="PF13855">
    <property type="entry name" value="LRR_8"/>
    <property type="match status" value="2"/>
</dbReference>
<dbReference type="InterPro" id="IPR032675">
    <property type="entry name" value="LRR_dom_sf"/>
</dbReference>
<reference evidence="6" key="2">
    <citation type="submission" date="2025-09" db="UniProtKB">
        <authorList>
            <consortium name="Ensembl"/>
        </authorList>
    </citation>
    <scope>IDENTIFICATION</scope>
</reference>
<evidence type="ECO:0000256" key="4">
    <source>
        <dbReference type="SAM" id="Phobius"/>
    </source>
</evidence>
<keyword evidence="4" id="KW-0812">Transmembrane</keyword>
<evidence type="ECO:0000313" key="6">
    <source>
        <dbReference type="Ensembl" id="ENSPMRP00000035487.1"/>
    </source>
</evidence>
<dbReference type="SUPFAM" id="SSF52075">
    <property type="entry name" value="Outer arm dynein light chain 1"/>
    <property type="match status" value="1"/>
</dbReference>
<name>A0A670KLA9_PODMU</name>
<dbReference type="GO" id="GO:0031012">
    <property type="term" value="C:extracellular matrix"/>
    <property type="evidence" value="ECO:0007669"/>
    <property type="project" value="TreeGrafter"/>
</dbReference>
<gene>
    <name evidence="6" type="primary">LOC114589419</name>
</gene>
<feature type="chain" id="PRO_5025335415" evidence="5">
    <location>
        <begin position="21"/>
        <end position="669"/>
    </location>
</feature>
<sequence>MGFLQVHLLFWVLLPAFLRAWPRQMETPKLLPCWKTWISVSCRGRGLTTFPQGLSYEIKRIDLSHNAISNLTDYDTSALEQLEQLDLSYNHLRSLSGGALGHLAHLRSLILAGNQLHQDHFSNGNAFLSLVSLAALDVSANGLDNQMVASYLHHLPVLEWLDLSGNHLTCLANGIFQGVPRLRELHLRRNSLVEIEEGALSQLRALEVLDLSMNSLHCITGFGLAQLRVLNLSYNALESFDGAGEEAPCHLHILDLSHNQLNALPLLPRRNRLRYLNLSHNAITTATNESQNVTPQNVSQSFAKLMDLNLSRNRLGSFPVALLHGLASLRALSLARNCLSDFAVELPTNHSSPGPIADRAWQKQTSLSVRMLDLQGNSISHLPPRFLDLLPDLEVMDLGLNRIQLCQARNSSKGECLHAKTEDCTTFHCLPHLRHLSLRGNNLRLVHGCLFHQTPLASLDLSENQGLVLPSYALEGLEASLQELSLRGNRMKTASLNFPCLVSLSILDMSGNDLSAIPPSLLCSPLEKLDIQGNQLESIEEAAAKQLRRSLRALSVAGNPFSCCERKWLQILGTSVLDLGETLCYYRNGDESFTTQISGKQAGQLCPRNAYKVYLAVTAFLVCTVGLLCASVRWFLKRAKTCMPLCLGSLRNKVEPAPSPSKEANSTIL</sequence>
<dbReference type="Proteomes" id="UP000472272">
    <property type="component" value="Unplaced"/>
</dbReference>
<dbReference type="PROSITE" id="PS51450">
    <property type="entry name" value="LRR"/>
    <property type="match status" value="4"/>
</dbReference>
<keyword evidence="4" id="KW-0472">Membrane</keyword>
<feature type="transmembrane region" description="Helical" evidence="4">
    <location>
        <begin position="613"/>
        <end position="636"/>
    </location>
</feature>
<feature type="signal peptide" evidence="5">
    <location>
        <begin position="1"/>
        <end position="20"/>
    </location>
</feature>
<accession>A0A670KLA9</accession>
<evidence type="ECO:0000256" key="5">
    <source>
        <dbReference type="SAM" id="SignalP"/>
    </source>
</evidence>
<dbReference type="Ensembl" id="ENSPMRT00000037619.1">
    <property type="protein sequence ID" value="ENSPMRP00000035487.1"/>
    <property type="gene ID" value="ENSPMRG00000022953.1"/>
</dbReference>
<dbReference type="InterPro" id="IPR050328">
    <property type="entry name" value="Dev_Immune_Receptor"/>
</dbReference>
<dbReference type="SMART" id="SM00369">
    <property type="entry name" value="LRR_TYP"/>
    <property type="match status" value="13"/>
</dbReference>
<dbReference type="InterPro" id="IPR003591">
    <property type="entry name" value="Leu-rich_rpt_typical-subtyp"/>
</dbReference>
<organism evidence="6 7">
    <name type="scientific">Podarcis muralis</name>
    <name type="common">Wall lizard</name>
    <name type="synonym">Lacerta muralis</name>
    <dbReference type="NCBI Taxonomy" id="64176"/>
    <lineage>
        <taxon>Eukaryota</taxon>
        <taxon>Metazoa</taxon>
        <taxon>Chordata</taxon>
        <taxon>Craniata</taxon>
        <taxon>Vertebrata</taxon>
        <taxon>Euteleostomi</taxon>
        <taxon>Lepidosauria</taxon>
        <taxon>Squamata</taxon>
        <taxon>Bifurcata</taxon>
        <taxon>Unidentata</taxon>
        <taxon>Episquamata</taxon>
        <taxon>Laterata</taxon>
        <taxon>Lacertibaenia</taxon>
        <taxon>Lacertidae</taxon>
        <taxon>Podarcis</taxon>
    </lineage>
</organism>
<proteinExistence type="predicted"/>
<evidence type="ECO:0000313" key="7">
    <source>
        <dbReference type="Proteomes" id="UP000472272"/>
    </source>
</evidence>
<dbReference type="Pfam" id="PF00560">
    <property type="entry name" value="LRR_1"/>
    <property type="match status" value="1"/>
</dbReference>
<dbReference type="GO" id="GO:0005615">
    <property type="term" value="C:extracellular space"/>
    <property type="evidence" value="ECO:0007669"/>
    <property type="project" value="TreeGrafter"/>
</dbReference>
<keyword evidence="4" id="KW-1133">Transmembrane helix</keyword>
<dbReference type="PRINTS" id="PR00019">
    <property type="entry name" value="LEURICHRPT"/>
</dbReference>
<keyword evidence="1" id="KW-0433">Leucine-rich repeat</keyword>
<keyword evidence="3" id="KW-0677">Repeat</keyword>
<dbReference type="InterPro" id="IPR001611">
    <property type="entry name" value="Leu-rich_rpt"/>
</dbReference>
<keyword evidence="7" id="KW-1185">Reference proteome</keyword>
<dbReference type="Pfam" id="PF13516">
    <property type="entry name" value="LRR_6"/>
    <property type="match status" value="2"/>
</dbReference>
<dbReference type="AlphaFoldDB" id="A0A670KLA9"/>
<evidence type="ECO:0000256" key="1">
    <source>
        <dbReference type="ARBA" id="ARBA00022614"/>
    </source>
</evidence>
<keyword evidence="2 5" id="KW-0732">Signal</keyword>